<organism evidence="1 2">
    <name type="scientific">Erpetoichthys calabaricus</name>
    <name type="common">Rope fish</name>
    <name type="synonym">Calamoichthys calabaricus</name>
    <dbReference type="NCBI Taxonomy" id="27687"/>
    <lineage>
        <taxon>Eukaryota</taxon>
        <taxon>Metazoa</taxon>
        <taxon>Chordata</taxon>
        <taxon>Craniata</taxon>
        <taxon>Vertebrata</taxon>
        <taxon>Euteleostomi</taxon>
        <taxon>Actinopterygii</taxon>
        <taxon>Polypteriformes</taxon>
        <taxon>Polypteridae</taxon>
        <taxon>Erpetoichthys</taxon>
    </lineage>
</organism>
<sequence length="82" mass="9360">MHLNVTFSKQVNPFRALVGVRLAYPCSTEATDRDCDINIGLFGWKRENSTRTRNSNKGRWGSDVAILARWVRTKKLSIANHI</sequence>
<accession>A0A8C4SQK3</accession>
<name>A0A8C4SQK3_ERPCA</name>
<evidence type="ECO:0000313" key="1">
    <source>
        <dbReference type="Ensembl" id="ENSECRP00000020053.1"/>
    </source>
</evidence>
<dbReference type="Proteomes" id="UP000694620">
    <property type="component" value="Chromosome 3"/>
</dbReference>
<reference evidence="1" key="1">
    <citation type="submission" date="2021-06" db="EMBL/GenBank/DDBJ databases">
        <authorList>
            <consortium name="Wellcome Sanger Institute Data Sharing"/>
        </authorList>
    </citation>
    <scope>NUCLEOTIDE SEQUENCE [LARGE SCALE GENOMIC DNA]</scope>
</reference>
<keyword evidence="2" id="KW-1185">Reference proteome</keyword>
<reference evidence="1" key="3">
    <citation type="submission" date="2025-09" db="UniProtKB">
        <authorList>
            <consortium name="Ensembl"/>
        </authorList>
    </citation>
    <scope>IDENTIFICATION</scope>
</reference>
<dbReference type="AlphaFoldDB" id="A0A8C4SQK3"/>
<protein>
    <submittedName>
        <fullName evidence="1">Uncharacterized protein</fullName>
    </submittedName>
</protein>
<evidence type="ECO:0000313" key="2">
    <source>
        <dbReference type="Proteomes" id="UP000694620"/>
    </source>
</evidence>
<dbReference type="Ensembl" id="ENSECRT00000020486.1">
    <property type="protein sequence ID" value="ENSECRP00000020053.1"/>
    <property type="gene ID" value="ENSECRG00000013471.1"/>
</dbReference>
<proteinExistence type="predicted"/>
<reference evidence="1" key="2">
    <citation type="submission" date="2025-08" db="UniProtKB">
        <authorList>
            <consortium name="Ensembl"/>
        </authorList>
    </citation>
    <scope>IDENTIFICATION</scope>
</reference>